<name>A0ABV8JRL8_9FLAO</name>
<dbReference type="RefSeq" id="WP_222937304.1">
    <property type="nucleotide sequence ID" value="NZ_JACYFJ010000002.1"/>
</dbReference>
<feature type="domain" description="Lipocalin-like" evidence="2">
    <location>
        <begin position="31"/>
        <end position="139"/>
    </location>
</feature>
<evidence type="ECO:0000259" key="2">
    <source>
        <dbReference type="Pfam" id="PF13648"/>
    </source>
</evidence>
<organism evidence="3 4">
    <name type="scientific">Euzebyella saccharophila</name>
    <dbReference type="NCBI Taxonomy" id="679664"/>
    <lineage>
        <taxon>Bacteria</taxon>
        <taxon>Pseudomonadati</taxon>
        <taxon>Bacteroidota</taxon>
        <taxon>Flavobacteriia</taxon>
        <taxon>Flavobacteriales</taxon>
        <taxon>Flavobacteriaceae</taxon>
        <taxon>Euzebyella</taxon>
    </lineage>
</organism>
<protein>
    <submittedName>
        <fullName evidence="3">Lipocalin family protein</fullName>
    </submittedName>
</protein>
<comment type="caution">
    <text evidence="3">The sequence shown here is derived from an EMBL/GenBank/DDBJ whole genome shotgun (WGS) entry which is preliminary data.</text>
</comment>
<evidence type="ECO:0000256" key="1">
    <source>
        <dbReference type="SAM" id="SignalP"/>
    </source>
</evidence>
<keyword evidence="4" id="KW-1185">Reference proteome</keyword>
<dbReference type="Pfam" id="PF13648">
    <property type="entry name" value="Lipocalin_4"/>
    <property type="match status" value="1"/>
</dbReference>
<evidence type="ECO:0000313" key="3">
    <source>
        <dbReference type="EMBL" id="MFC4096706.1"/>
    </source>
</evidence>
<keyword evidence="1" id="KW-0732">Signal</keyword>
<gene>
    <name evidence="3" type="ORF">ACFOUT_12535</name>
</gene>
<reference evidence="4" key="1">
    <citation type="journal article" date="2019" name="Int. J. Syst. Evol. Microbiol.">
        <title>The Global Catalogue of Microorganisms (GCM) 10K type strain sequencing project: providing services to taxonomists for standard genome sequencing and annotation.</title>
        <authorList>
            <consortium name="The Broad Institute Genomics Platform"/>
            <consortium name="The Broad Institute Genome Sequencing Center for Infectious Disease"/>
            <person name="Wu L."/>
            <person name="Ma J."/>
        </authorList>
    </citation>
    <scope>NUCLEOTIDE SEQUENCE [LARGE SCALE GENOMIC DNA]</scope>
    <source>
        <strain evidence="4">CECT 7477</strain>
    </source>
</reference>
<dbReference type="Proteomes" id="UP001595814">
    <property type="component" value="Unassembled WGS sequence"/>
</dbReference>
<sequence>MMKNSIVLGALFLMLASCSLSKEIREQRDTINGTWILQDVSFEQEGDFKAKLFNDADAFCFEGSSWYFFENNSTGSYTINGNSGACPTGTRNIRWSVQEDPSGANRLQFKYIDEKKNDLYGRTGYGMDIVSLSSGSMTLKSNVNANGEMVSVIYSFNKQ</sequence>
<accession>A0ABV8JRL8</accession>
<evidence type="ECO:0000313" key="4">
    <source>
        <dbReference type="Proteomes" id="UP001595814"/>
    </source>
</evidence>
<feature type="signal peptide" evidence="1">
    <location>
        <begin position="1"/>
        <end position="22"/>
    </location>
</feature>
<dbReference type="PROSITE" id="PS51257">
    <property type="entry name" value="PROKAR_LIPOPROTEIN"/>
    <property type="match status" value="1"/>
</dbReference>
<proteinExistence type="predicted"/>
<dbReference type="InterPro" id="IPR024311">
    <property type="entry name" value="Lipocalin-like"/>
</dbReference>
<dbReference type="EMBL" id="JBHSAW010000010">
    <property type="protein sequence ID" value="MFC4096706.1"/>
    <property type="molecule type" value="Genomic_DNA"/>
</dbReference>
<feature type="chain" id="PRO_5045849053" evidence="1">
    <location>
        <begin position="23"/>
        <end position="159"/>
    </location>
</feature>